<protein>
    <submittedName>
        <fullName evidence="1">Uncharacterized protein</fullName>
    </submittedName>
</protein>
<dbReference type="Proteomes" id="UP001464555">
    <property type="component" value="Unassembled WGS sequence"/>
</dbReference>
<name>A0ABU9HU44_9FLAO</name>
<organism evidence="1 2">
    <name type="scientific">Flavobacterium arundinis</name>
    <dbReference type="NCBI Taxonomy" id="3139143"/>
    <lineage>
        <taxon>Bacteria</taxon>
        <taxon>Pseudomonadati</taxon>
        <taxon>Bacteroidota</taxon>
        <taxon>Flavobacteriia</taxon>
        <taxon>Flavobacteriales</taxon>
        <taxon>Flavobacteriaceae</taxon>
        <taxon>Flavobacterium</taxon>
    </lineage>
</organism>
<reference evidence="1 2" key="1">
    <citation type="submission" date="2024-04" db="EMBL/GenBank/DDBJ databases">
        <title>Flavobacterium sp. DGU11 16S ribosomal RNA gene Genome sequencing and assembly.</title>
        <authorList>
            <person name="Park S."/>
        </authorList>
    </citation>
    <scope>NUCLEOTIDE SEQUENCE [LARGE SCALE GENOMIC DNA]</scope>
    <source>
        <strain evidence="1 2">DGU11</strain>
    </source>
</reference>
<comment type="caution">
    <text evidence="1">The sequence shown here is derived from an EMBL/GenBank/DDBJ whole genome shotgun (WGS) entry which is preliminary data.</text>
</comment>
<dbReference type="EMBL" id="JBBYHR010000001">
    <property type="protein sequence ID" value="MEL1243233.1"/>
    <property type="molecule type" value="Genomic_DNA"/>
</dbReference>
<gene>
    <name evidence="1" type="ORF">AAEO56_03070</name>
</gene>
<proteinExistence type="predicted"/>
<evidence type="ECO:0000313" key="2">
    <source>
        <dbReference type="Proteomes" id="UP001464555"/>
    </source>
</evidence>
<keyword evidence="2" id="KW-1185">Reference proteome</keyword>
<accession>A0ABU9HU44</accession>
<dbReference type="PROSITE" id="PS51257">
    <property type="entry name" value="PROKAR_LIPOPROTEIN"/>
    <property type="match status" value="1"/>
</dbReference>
<evidence type="ECO:0000313" key="1">
    <source>
        <dbReference type="EMBL" id="MEL1243233.1"/>
    </source>
</evidence>
<sequence>MKKLLLIPAILAFSCNGTVKHDAPPVETTKIQNRDTTETTEMPELYEPGDEVVDKWLMIGTPSATVIEKLGKPVVVETGEMSEVSGMYPEVWDFPDKGIRLAMESEDPKSADKIVGDFSVYGPSASKTSRNIGVGSSRKEVKQAYGTDINKDESSDESLVAGSIYGGVIFTMDNDKVSEIFVGAAAE</sequence>
<dbReference type="RefSeq" id="WP_341695550.1">
    <property type="nucleotide sequence ID" value="NZ_JBBYHR010000001.1"/>
</dbReference>